<gene>
    <name evidence="1" type="ORF">METZ01_LOCUS350296</name>
</gene>
<reference evidence="1" key="1">
    <citation type="submission" date="2018-05" db="EMBL/GenBank/DDBJ databases">
        <authorList>
            <person name="Lanie J.A."/>
            <person name="Ng W.-L."/>
            <person name="Kazmierczak K.M."/>
            <person name="Andrzejewski T.M."/>
            <person name="Davidsen T.M."/>
            <person name="Wayne K.J."/>
            <person name="Tettelin H."/>
            <person name="Glass J.I."/>
            <person name="Rusch D."/>
            <person name="Podicherti R."/>
            <person name="Tsui H.-C.T."/>
            <person name="Winkler M.E."/>
        </authorList>
    </citation>
    <scope>NUCLEOTIDE SEQUENCE</scope>
</reference>
<proteinExistence type="predicted"/>
<protein>
    <submittedName>
        <fullName evidence="1">Uncharacterized protein</fullName>
    </submittedName>
</protein>
<sequence length="90" mass="9934">RLNWENLRAKPVHTVHIWCLPLYINSTHVYTAWKINAGTRGCAGYPVLSSTSLGDNTFRTKALSKQCLSDSIVNLVSAGVGKIFSLNPNF</sequence>
<dbReference type="EMBL" id="UINC01121938">
    <property type="protein sequence ID" value="SVC97442.1"/>
    <property type="molecule type" value="Genomic_DNA"/>
</dbReference>
<accession>A0A382RJM7</accession>
<evidence type="ECO:0000313" key="1">
    <source>
        <dbReference type="EMBL" id="SVC97442.1"/>
    </source>
</evidence>
<name>A0A382RJM7_9ZZZZ</name>
<feature type="non-terminal residue" evidence="1">
    <location>
        <position position="1"/>
    </location>
</feature>
<dbReference type="AlphaFoldDB" id="A0A382RJM7"/>
<organism evidence="1">
    <name type="scientific">marine metagenome</name>
    <dbReference type="NCBI Taxonomy" id="408172"/>
    <lineage>
        <taxon>unclassified sequences</taxon>
        <taxon>metagenomes</taxon>
        <taxon>ecological metagenomes</taxon>
    </lineage>
</organism>